<dbReference type="AlphaFoldDB" id="A0A7X9IL03"/>
<name>A0A7X9IL03_9DELT</name>
<sequence>MKVLPLLLIAYILIQSVQASAEFKCSSEISYKWTSSFKAQEGKESANTDSGNSSEQNKNEEMVYYQSVLAQGENADLAKENLGKQIPPMKEKAAQQCKLSHENKAACIATKFDSMDAVLNKLDFKARSELQRVIMHDCDLQTGKCLEVVASEPDCKEIGKADEKKTEGVEAEKAKEAGAPGTEKKVEKGVAAKKK</sequence>
<comment type="caution">
    <text evidence="3">The sequence shown here is derived from an EMBL/GenBank/DDBJ whole genome shotgun (WGS) entry which is preliminary data.</text>
</comment>
<protein>
    <recommendedName>
        <fullName evidence="5">DUF4124 domain-containing protein</fullName>
    </recommendedName>
</protein>
<evidence type="ECO:0000256" key="1">
    <source>
        <dbReference type="SAM" id="MobiDB-lite"/>
    </source>
</evidence>
<evidence type="ECO:0000313" key="4">
    <source>
        <dbReference type="Proteomes" id="UP000524246"/>
    </source>
</evidence>
<keyword evidence="2" id="KW-0732">Signal</keyword>
<feature type="region of interest" description="Disordered" evidence="1">
    <location>
        <begin position="159"/>
        <end position="195"/>
    </location>
</feature>
<feature type="chain" id="PRO_5030527417" description="DUF4124 domain-containing protein" evidence="2">
    <location>
        <begin position="22"/>
        <end position="195"/>
    </location>
</feature>
<evidence type="ECO:0000313" key="3">
    <source>
        <dbReference type="EMBL" id="NMC62475.1"/>
    </source>
</evidence>
<dbReference type="Proteomes" id="UP000524246">
    <property type="component" value="Unassembled WGS sequence"/>
</dbReference>
<evidence type="ECO:0000256" key="2">
    <source>
        <dbReference type="SAM" id="SignalP"/>
    </source>
</evidence>
<dbReference type="EMBL" id="JAAZON010000204">
    <property type="protein sequence ID" value="NMC62475.1"/>
    <property type="molecule type" value="Genomic_DNA"/>
</dbReference>
<accession>A0A7X9IL03</accession>
<proteinExistence type="predicted"/>
<gene>
    <name evidence="3" type="ORF">GYA55_04835</name>
</gene>
<organism evidence="3 4">
    <name type="scientific">SAR324 cluster bacterium</name>
    <dbReference type="NCBI Taxonomy" id="2024889"/>
    <lineage>
        <taxon>Bacteria</taxon>
        <taxon>Deltaproteobacteria</taxon>
        <taxon>SAR324 cluster</taxon>
    </lineage>
</organism>
<reference evidence="3 4" key="1">
    <citation type="journal article" date="2020" name="Biotechnol. Biofuels">
        <title>New insights from the biogas microbiome by comprehensive genome-resolved metagenomics of nearly 1600 species originating from multiple anaerobic digesters.</title>
        <authorList>
            <person name="Campanaro S."/>
            <person name="Treu L."/>
            <person name="Rodriguez-R L.M."/>
            <person name="Kovalovszki A."/>
            <person name="Ziels R.M."/>
            <person name="Maus I."/>
            <person name="Zhu X."/>
            <person name="Kougias P.G."/>
            <person name="Basile A."/>
            <person name="Luo G."/>
            <person name="Schluter A."/>
            <person name="Konstantinidis K.T."/>
            <person name="Angelidaki I."/>
        </authorList>
    </citation>
    <scope>NUCLEOTIDE SEQUENCE [LARGE SCALE GENOMIC DNA]</scope>
    <source>
        <strain evidence="3">AS27yjCOA_65</strain>
    </source>
</reference>
<feature type="signal peptide" evidence="2">
    <location>
        <begin position="1"/>
        <end position="21"/>
    </location>
</feature>
<evidence type="ECO:0008006" key="5">
    <source>
        <dbReference type="Google" id="ProtNLM"/>
    </source>
</evidence>